<reference evidence="11" key="1">
    <citation type="submission" date="2022-04" db="EMBL/GenBank/DDBJ databases">
        <title>Mucilaginibacter sp. RS28 isolated from freshwater.</title>
        <authorList>
            <person name="Ko S.-R."/>
        </authorList>
    </citation>
    <scope>NUCLEOTIDE SEQUENCE</scope>
    <source>
        <strain evidence="11">RS28</strain>
    </source>
</reference>
<keyword evidence="5 9" id="KW-0862">Zinc</keyword>
<feature type="active site" description="Proton donor/acceptor" evidence="9">
    <location>
        <position position="204"/>
    </location>
</feature>
<dbReference type="EMBL" id="JALJEJ010000012">
    <property type="protein sequence ID" value="MCJ8211774.1"/>
    <property type="molecule type" value="Genomic_DNA"/>
</dbReference>
<evidence type="ECO:0000256" key="8">
    <source>
        <dbReference type="ARBA" id="ARBA00023316"/>
    </source>
</evidence>
<evidence type="ECO:0000256" key="10">
    <source>
        <dbReference type="SAM" id="SignalP"/>
    </source>
</evidence>
<dbReference type="AlphaFoldDB" id="A0A9X1XBM8"/>
<protein>
    <recommendedName>
        <fullName evidence="9">D-alanyl-D-alanine dipeptidase</fullName>
        <shortName evidence="9">D-Ala-D-Ala dipeptidase</shortName>
        <ecNumber evidence="9">3.4.13.22</ecNumber>
    </recommendedName>
</protein>
<dbReference type="CDD" id="cd14840">
    <property type="entry name" value="D-Ala-D-Ala_dipeptidase_Aad"/>
    <property type="match status" value="1"/>
</dbReference>
<keyword evidence="10" id="KW-0732">Signal</keyword>
<evidence type="ECO:0000256" key="3">
    <source>
        <dbReference type="ARBA" id="ARBA00022723"/>
    </source>
</evidence>
<feature type="chain" id="PRO_5040852256" description="D-alanyl-D-alanine dipeptidase" evidence="10">
    <location>
        <begin position="20"/>
        <end position="226"/>
    </location>
</feature>
<comment type="cofactor">
    <cofactor evidence="9">
        <name>Zn(2+)</name>
        <dbReference type="ChEBI" id="CHEBI:29105"/>
    </cofactor>
    <text evidence="9">Binds 1 zinc ion per subunit.</text>
</comment>
<evidence type="ECO:0000256" key="7">
    <source>
        <dbReference type="ARBA" id="ARBA00023049"/>
    </source>
</evidence>
<keyword evidence="12" id="KW-1185">Reference proteome</keyword>
<dbReference type="Pfam" id="PF01427">
    <property type="entry name" value="Peptidase_M15"/>
    <property type="match status" value="1"/>
</dbReference>
<feature type="site" description="Transition state stabilizer" evidence="9">
    <location>
        <position position="112"/>
    </location>
</feature>
<dbReference type="PANTHER" id="PTHR43126:SF1">
    <property type="entry name" value="D-ALANYL-D-ALANINE DIPEPTIDASE"/>
    <property type="match status" value="1"/>
</dbReference>
<feature type="signal peptide" evidence="10">
    <location>
        <begin position="1"/>
        <end position="19"/>
    </location>
</feature>
<dbReference type="GO" id="GO:0008270">
    <property type="term" value="F:zinc ion binding"/>
    <property type="evidence" value="ECO:0007669"/>
    <property type="project" value="UniProtKB-UniRule"/>
</dbReference>
<comment type="caution">
    <text evidence="11">The sequence shown here is derived from an EMBL/GenBank/DDBJ whole genome shotgun (WGS) entry which is preliminary data.</text>
</comment>
<dbReference type="GO" id="GO:0008237">
    <property type="term" value="F:metallopeptidase activity"/>
    <property type="evidence" value="ECO:0007669"/>
    <property type="project" value="UniProtKB-KW"/>
</dbReference>
<dbReference type="HAMAP" id="MF_01924">
    <property type="entry name" value="A_A_dipeptidase"/>
    <property type="match status" value="1"/>
</dbReference>
<dbReference type="RefSeq" id="WP_245132692.1">
    <property type="nucleotide sequence ID" value="NZ_JALJEJ010000012.1"/>
</dbReference>
<dbReference type="GO" id="GO:0160237">
    <property type="term" value="F:D-Ala-D-Ala dipeptidase activity"/>
    <property type="evidence" value="ECO:0007669"/>
    <property type="project" value="UniProtKB-EC"/>
</dbReference>
<keyword evidence="7 9" id="KW-0482">Metalloprotease</keyword>
<accession>A0A9X1XBM8</accession>
<keyword evidence="4 9" id="KW-0378">Hydrolase</keyword>
<evidence type="ECO:0000256" key="6">
    <source>
        <dbReference type="ARBA" id="ARBA00022997"/>
    </source>
</evidence>
<evidence type="ECO:0000256" key="5">
    <source>
        <dbReference type="ARBA" id="ARBA00022833"/>
    </source>
</evidence>
<dbReference type="SUPFAM" id="SSF55166">
    <property type="entry name" value="Hedgehog/DD-peptidase"/>
    <property type="match status" value="1"/>
</dbReference>
<dbReference type="PANTHER" id="PTHR43126">
    <property type="entry name" value="D-ALANYL-D-ALANINE DIPEPTIDASE"/>
    <property type="match status" value="1"/>
</dbReference>
<comment type="similarity">
    <text evidence="9">Belongs to the peptidase M15D family.</text>
</comment>
<keyword evidence="8" id="KW-0961">Cell wall biogenesis/degradation</keyword>
<organism evidence="11 12">
    <name type="scientific">Mucilaginibacter straminoryzae</name>
    <dbReference type="NCBI Taxonomy" id="2932774"/>
    <lineage>
        <taxon>Bacteria</taxon>
        <taxon>Pseudomonadati</taxon>
        <taxon>Bacteroidota</taxon>
        <taxon>Sphingobacteriia</taxon>
        <taxon>Sphingobacteriales</taxon>
        <taxon>Sphingobacteriaceae</taxon>
        <taxon>Mucilaginibacter</taxon>
    </lineage>
</organism>
<evidence type="ECO:0000256" key="1">
    <source>
        <dbReference type="ARBA" id="ARBA00001362"/>
    </source>
</evidence>
<name>A0A9X1XBM8_9SPHI</name>
<comment type="function">
    <text evidence="9">Catalyzes hydrolysis of the D-alanyl-D-alanine dipeptide.</text>
</comment>
<dbReference type="GO" id="GO:0071555">
    <property type="term" value="P:cell wall organization"/>
    <property type="evidence" value="ECO:0007669"/>
    <property type="project" value="UniProtKB-KW"/>
</dbReference>
<keyword evidence="6 9" id="KW-0224">Dipeptidase</keyword>
<evidence type="ECO:0000313" key="12">
    <source>
        <dbReference type="Proteomes" id="UP001139450"/>
    </source>
</evidence>
<gene>
    <name evidence="11" type="ORF">MUY27_18795</name>
</gene>
<keyword evidence="2 9" id="KW-0645">Protease</keyword>
<dbReference type="GO" id="GO:0006508">
    <property type="term" value="P:proteolysis"/>
    <property type="evidence" value="ECO:0007669"/>
    <property type="project" value="UniProtKB-KW"/>
</dbReference>
<dbReference type="EC" id="3.4.13.22" evidence="9"/>
<feature type="binding site" evidence="9">
    <location>
        <position position="207"/>
    </location>
    <ligand>
        <name>Zn(2+)</name>
        <dbReference type="ChEBI" id="CHEBI:29105"/>
        <note>catalytic</note>
    </ligand>
</feature>
<proteinExistence type="inferred from homology"/>
<keyword evidence="3 9" id="KW-0479">Metal-binding</keyword>
<feature type="binding site" evidence="9">
    <location>
        <position position="139"/>
    </location>
    <ligand>
        <name>Zn(2+)</name>
        <dbReference type="ChEBI" id="CHEBI:29105"/>
        <note>catalytic</note>
    </ligand>
</feature>
<evidence type="ECO:0000313" key="11">
    <source>
        <dbReference type="EMBL" id="MCJ8211774.1"/>
    </source>
</evidence>
<evidence type="ECO:0000256" key="4">
    <source>
        <dbReference type="ARBA" id="ARBA00022801"/>
    </source>
</evidence>
<comment type="catalytic activity">
    <reaction evidence="1 9">
        <text>D-alanyl-D-alanine + H2O = 2 D-alanine</text>
        <dbReference type="Rhea" id="RHEA:20661"/>
        <dbReference type="ChEBI" id="CHEBI:15377"/>
        <dbReference type="ChEBI" id="CHEBI:57416"/>
        <dbReference type="ChEBI" id="CHEBI:57822"/>
        <dbReference type="EC" id="3.4.13.22"/>
    </reaction>
</comment>
<evidence type="ECO:0000256" key="9">
    <source>
        <dbReference type="HAMAP-Rule" id="MF_01924"/>
    </source>
</evidence>
<dbReference type="InterPro" id="IPR009045">
    <property type="entry name" value="Zn_M74/Hedgehog-like"/>
</dbReference>
<dbReference type="Proteomes" id="UP001139450">
    <property type="component" value="Unassembled WGS sequence"/>
</dbReference>
<dbReference type="InterPro" id="IPR000755">
    <property type="entry name" value="A_A_dipeptidase"/>
</dbReference>
<evidence type="ECO:0000256" key="2">
    <source>
        <dbReference type="ARBA" id="ARBA00022670"/>
    </source>
</evidence>
<dbReference type="Gene3D" id="3.30.1380.10">
    <property type="match status" value="1"/>
</dbReference>
<sequence length="226" mass="26038">MSRLPLLFSFVLLAFNALAQRPDYSKQLGVQRLKDYEKAVKEHPEKLMVQVRTAESGIILDLRYATPYNFMQQVMYKQAKAYVRLPVYKALVDIEQELKTKGVGLKIFDAYRPYSVTVDFWETSPDTGFVADPRTGSKHNRGCAVDLTLIELKSGAELMMPTGFDSFSKMAASDYANLPPEALKNRLLLKTVMEAHGFKQLKTEWWHFDFDGWQDYELLDVPFDKF</sequence>
<feature type="binding site" evidence="9">
    <location>
        <position position="146"/>
    </location>
    <ligand>
        <name>Zn(2+)</name>
        <dbReference type="ChEBI" id="CHEBI:29105"/>
        <note>catalytic</note>
    </ligand>
</feature>